<keyword evidence="2" id="KW-1185">Reference proteome</keyword>
<protein>
    <submittedName>
        <fullName evidence="1">Uncharacterized protein</fullName>
    </submittedName>
</protein>
<proteinExistence type="predicted"/>
<dbReference type="PROSITE" id="PS51257">
    <property type="entry name" value="PROKAR_LIPOPROTEIN"/>
    <property type="match status" value="1"/>
</dbReference>
<sequence>MRTIPDLRVWLILGFVLGCVPVASAANVTIEQGDTFGLPNSNTSITWGYEQTFNISQLAGYNDTLGIGERNISIYADDGGSVNVTVFDYNVSRPVTEAQDFLTFQVEPNDTADNVVFRINGFASIEAGSYRVDRGGTRVAQRYNGGVLSWTDGGWTRDNITVRYDREEEDEEDDAGGGGGSISVDPFCRGDAVVKNQHSWFTDKARFVMDGFDSRMGLDHIEISTERNVSGFELCVQRLDTVVVDPPSGGVYAYYHSSLAKTRTSVA</sequence>
<accession>A0ABD5QNC2</accession>
<dbReference type="RefSeq" id="WP_122106840.1">
    <property type="nucleotide sequence ID" value="NZ_JBHSKV010000003.1"/>
</dbReference>
<comment type="caution">
    <text evidence="1">The sequence shown here is derived from an EMBL/GenBank/DDBJ whole genome shotgun (WGS) entry which is preliminary data.</text>
</comment>
<dbReference type="AlphaFoldDB" id="A0ABD5QNC2"/>
<gene>
    <name evidence="1" type="ORF">ACFPJA_03295</name>
</gene>
<name>A0ABD5QNC2_9EURY</name>
<dbReference type="Proteomes" id="UP001596145">
    <property type="component" value="Unassembled WGS sequence"/>
</dbReference>
<dbReference type="EMBL" id="JBHSKV010000003">
    <property type="protein sequence ID" value="MFC5133755.1"/>
    <property type="molecule type" value="Genomic_DNA"/>
</dbReference>
<evidence type="ECO:0000313" key="1">
    <source>
        <dbReference type="EMBL" id="MFC5133755.1"/>
    </source>
</evidence>
<evidence type="ECO:0000313" key="2">
    <source>
        <dbReference type="Proteomes" id="UP001596145"/>
    </source>
</evidence>
<reference evidence="1 2" key="1">
    <citation type="journal article" date="2019" name="Int. J. Syst. Evol. Microbiol.">
        <title>The Global Catalogue of Microorganisms (GCM) 10K type strain sequencing project: providing services to taxonomists for standard genome sequencing and annotation.</title>
        <authorList>
            <consortium name="The Broad Institute Genomics Platform"/>
            <consortium name="The Broad Institute Genome Sequencing Center for Infectious Disease"/>
            <person name="Wu L."/>
            <person name="Ma J."/>
        </authorList>
    </citation>
    <scope>NUCLEOTIDE SEQUENCE [LARGE SCALE GENOMIC DNA]</scope>
    <source>
        <strain evidence="1 2">CGMCC 1.16026</strain>
    </source>
</reference>
<organism evidence="1 2">
    <name type="scientific">Halorubrum glutamatedens</name>
    <dbReference type="NCBI Taxonomy" id="2707018"/>
    <lineage>
        <taxon>Archaea</taxon>
        <taxon>Methanobacteriati</taxon>
        <taxon>Methanobacteriota</taxon>
        <taxon>Stenosarchaea group</taxon>
        <taxon>Halobacteria</taxon>
        <taxon>Halobacteriales</taxon>
        <taxon>Haloferacaceae</taxon>
        <taxon>Halorubrum</taxon>
    </lineage>
</organism>